<keyword evidence="10" id="KW-1185">Reference proteome</keyword>
<dbReference type="PANTHER" id="PTHR45624">
    <property type="entry name" value="MITOCHONDRIAL BASIC AMINO ACIDS TRANSPORTER-RELATED"/>
    <property type="match status" value="1"/>
</dbReference>
<keyword evidence="8" id="KW-0472">Membrane</keyword>
<dbReference type="AlphaFoldDB" id="A0A166M321"/>
<keyword evidence="7" id="KW-0496">Mitochondrion</keyword>
<evidence type="ECO:0000256" key="2">
    <source>
        <dbReference type="ARBA" id="ARBA00006375"/>
    </source>
</evidence>
<comment type="subcellular location">
    <subcellularLocation>
        <location evidence="1">Mitochondrion membrane</location>
        <topology evidence="1">Multi-pass membrane protein</topology>
    </subcellularLocation>
</comment>
<dbReference type="STRING" id="436010.A0A166M321"/>
<evidence type="ECO:0008006" key="11">
    <source>
        <dbReference type="Google" id="ProtNLM"/>
    </source>
</evidence>
<evidence type="ECO:0000256" key="4">
    <source>
        <dbReference type="ARBA" id="ARBA00022692"/>
    </source>
</evidence>
<dbReference type="Proteomes" id="UP000076532">
    <property type="component" value="Unassembled WGS sequence"/>
</dbReference>
<dbReference type="InterPro" id="IPR023395">
    <property type="entry name" value="MCP_dom_sf"/>
</dbReference>
<evidence type="ECO:0000256" key="7">
    <source>
        <dbReference type="ARBA" id="ARBA00023128"/>
    </source>
</evidence>
<evidence type="ECO:0000256" key="5">
    <source>
        <dbReference type="ARBA" id="ARBA00022737"/>
    </source>
</evidence>
<comment type="similarity">
    <text evidence="2">Belongs to the mitochondrial carrier (TC 2.A.29) family.</text>
</comment>
<keyword evidence="5" id="KW-0677">Repeat</keyword>
<organism evidence="9 10">
    <name type="scientific">Athelia psychrophila</name>
    <dbReference type="NCBI Taxonomy" id="1759441"/>
    <lineage>
        <taxon>Eukaryota</taxon>
        <taxon>Fungi</taxon>
        <taxon>Dikarya</taxon>
        <taxon>Basidiomycota</taxon>
        <taxon>Agaricomycotina</taxon>
        <taxon>Agaricomycetes</taxon>
        <taxon>Agaricomycetidae</taxon>
        <taxon>Atheliales</taxon>
        <taxon>Atheliaceae</taxon>
        <taxon>Athelia</taxon>
    </lineage>
</organism>
<evidence type="ECO:0000313" key="9">
    <source>
        <dbReference type="EMBL" id="KZP23586.1"/>
    </source>
</evidence>
<dbReference type="OrthoDB" id="3364892at2759"/>
<dbReference type="GO" id="GO:0031966">
    <property type="term" value="C:mitochondrial membrane"/>
    <property type="evidence" value="ECO:0007669"/>
    <property type="project" value="UniProtKB-SubCell"/>
</dbReference>
<evidence type="ECO:0000313" key="10">
    <source>
        <dbReference type="Proteomes" id="UP000076532"/>
    </source>
</evidence>
<dbReference type="SUPFAM" id="SSF103506">
    <property type="entry name" value="Mitochondrial carrier"/>
    <property type="match status" value="1"/>
</dbReference>
<accession>A0A166M321</accession>
<dbReference type="InterPro" id="IPR050567">
    <property type="entry name" value="Mitochondrial_Carrier"/>
</dbReference>
<evidence type="ECO:0000256" key="1">
    <source>
        <dbReference type="ARBA" id="ARBA00004225"/>
    </source>
</evidence>
<keyword evidence="4" id="KW-0812">Transmembrane</keyword>
<dbReference type="GO" id="GO:1990575">
    <property type="term" value="P:mitochondrial L-ornithine transmembrane transport"/>
    <property type="evidence" value="ECO:0007669"/>
    <property type="project" value="TreeGrafter"/>
</dbReference>
<protein>
    <recommendedName>
        <fullName evidence="11">Mitochondrial carrier</fullName>
    </recommendedName>
</protein>
<keyword evidence="6" id="KW-1133">Transmembrane helix</keyword>
<dbReference type="GO" id="GO:0000064">
    <property type="term" value="F:L-ornithine transmembrane transporter activity"/>
    <property type="evidence" value="ECO:0007669"/>
    <property type="project" value="TreeGrafter"/>
</dbReference>
<keyword evidence="3" id="KW-0813">Transport</keyword>
<reference evidence="9 10" key="1">
    <citation type="journal article" date="2016" name="Mol. Biol. Evol.">
        <title>Comparative Genomics of Early-Diverging Mushroom-Forming Fungi Provides Insights into the Origins of Lignocellulose Decay Capabilities.</title>
        <authorList>
            <person name="Nagy L.G."/>
            <person name="Riley R."/>
            <person name="Tritt A."/>
            <person name="Adam C."/>
            <person name="Daum C."/>
            <person name="Floudas D."/>
            <person name="Sun H."/>
            <person name="Yadav J.S."/>
            <person name="Pangilinan J."/>
            <person name="Larsson K.H."/>
            <person name="Matsuura K."/>
            <person name="Barry K."/>
            <person name="Labutti K."/>
            <person name="Kuo R."/>
            <person name="Ohm R.A."/>
            <person name="Bhattacharya S.S."/>
            <person name="Shirouzu T."/>
            <person name="Yoshinaga Y."/>
            <person name="Martin F.M."/>
            <person name="Grigoriev I.V."/>
            <person name="Hibbett D.S."/>
        </authorList>
    </citation>
    <scope>NUCLEOTIDE SEQUENCE [LARGE SCALE GENOMIC DNA]</scope>
    <source>
        <strain evidence="9 10">CBS 109695</strain>
    </source>
</reference>
<evidence type="ECO:0000256" key="6">
    <source>
        <dbReference type="ARBA" id="ARBA00022989"/>
    </source>
</evidence>
<proteinExistence type="inferred from homology"/>
<evidence type="ECO:0000256" key="8">
    <source>
        <dbReference type="ARBA" id="ARBA00023136"/>
    </source>
</evidence>
<dbReference type="Gene3D" id="1.50.40.10">
    <property type="entry name" value="Mitochondrial carrier domain"/>
    <property type="match status" value="1"/>
</dbReference>
<gene>
    <name evidence="9" type="ORF">FIBSPDRAFT_737135</name>
</gene>
<name>A0A166M321_9AGAM</name>
<dbReference type="PANTHER" id="PTHR45624:SF52">
    <property type="entry name" value="MITOCHONDRIAL CARRIER"/>
    <property type="match status" value="1"/>
</dbReference>
<evidence type="ECO:0000256" key="3">
    <source>
        <dbReference type="ARBA" id="ARBA00022448"/>
    </source>
</evidence>
<sequence>MSAVSESLEQQAQSVYAALARTATRAAALYFSRPVRLFRPSKVNGWQNLRSLAAQHGQSLSAEFMQQLIKKQGLIILPRTFIPPILVNAVLGTVLWETYTITSNVLEPNLNAHPTVIAAMSGAAAGGMQAVIAAPAENVRLAGIGTGSSGGWAGAWREVFRGAVPASPDASKRENVRRVRNWANEVRQMAGNGWEGMGWGFCKDVCGFAAFFAIFDVTRRLASTTKQAAQEAVDILPLGETRAQSIKRHFPRTVHGITLVSGGVVAGLSYELMSRPFDAARRAVQQHSLGQAGSIEPPMRVLLLKIQEDGLGSFFRDADRATASPGSAASRRLYAALRMIARVGPWGVGFLVWEALGPGIS</sequence>
<dbReference type="EMBL" id="KV417531">
    <property type="protein sequence ID" value="KZP23586.1"/>
    <property type="molecule type" value="Genomic_DNA"/>
</dbReference>